<evidence type="ECO:0000256" key="1">
    <source>
        <dbReference type="SAM" id="MobiDB-lite"/>
    </source>
</evidence>
<sequence length="54" mass="5787">MRTIQGAVQIPSVANHNHSHYHSRPPATDLSLGEKAVPVSQLKPGISVPQPLSH</sequence>
<feature type="region of interest" description="Disordered" evidence="1">
    <location>
        <begin position="11"/>
        <end position="31"/>
    </location>
</feature>
<evidence type="ECO:0000313" key="3">
    <source>
        <dbReference type="Proteomes" id="UP000244722"/>
    </source>
</evidence>
<proteinExistence type="predicted"/>
<evidence type="ECO:0000313" key="2">
    <source>
        <dbReference type="EMBL" id="PUU80640.1"/>
    </source>
</evidence>
<dbReference type="Proteomes" id="UP000244722">
    <property type="component" value="Unassembled WGS sequence"/>
</dbReference>
<gene>
    <name evidence="2" type="ORF">B9Z19DRAFT_1078918</name>
</gene>
<comment type="caution">
    <text evidence="2">The sequence shown here is derived from an EMBL/GenBank/DDBJ whole genome shotgun (WGS) entry which is preliminary data.</text>
</comment>
<dbReference type="AlphaFoldDB" id="A0A2T6ZYV4"/>
<reference evidence="2 3" key="1">
    <citation type="submission" date="2017-04" db="EMBL/GenBank/DDBJ databases">
        <title>Draft genome sequence of Tuber borchii Vittad., a whitish edible truffle.</title>
        <authorList>
            <consortium name="DOE Joint Genome Institute"/>
            <person name="Murat C."/>
            <person name="Kuo A."/>
            <person name="Barry K.W."/>
            <person name="Clum A."/>
            <person name="Dockter R.B."/>
            <person name="Fauchery L."/>
            <person name="Iotti M."/>
            <person name="Kohler A."/>
            <person name="Labutti K."/>
            <person name="Lindquist E.A."/>
            <person name="Lipzen A."/>
            <person name="Ohm R.A."/>
            <person name="Wang M."/>
            <person name="Grigoriev I.V."/>
            <person name="Zambonelli A."/>
            <person name="Martin F.M."/>
        </authorList>
    </citation>
    <scope>NUCLEOTIDE SEQUENCE [LARGE SCALE GENOMIC DNA]</scope>
    <source>
        <strain evidence="2 3">Tbo3840</strain>
    </source>
</reference>
<accession>A0A2T6ZYV4</accession>
<organism evidence="2 3">
    <name type="scientific">Tuber borchii</name>
    <name type="common">White truffle</name>
    <dbReference type="NCBI Taxonomy" id="42251"/>
    <lineage>
        <taxon>Eukaryota</taxon>
        <taxon>Fungi</taxon>
        <taxon>Dikarya</taxon>
        <taxon>Ascomycota</taxon>
        <taxon>Pezizomycotina</taxon>
        <taxon>Pezizomycetes</taxon>
        <taxon>Pezizales</taxon>
        <taxon>Tuberaceae</taxon>
        <taxon>Tuber</taxon>
    </lineage>
</organism>
<feature type="non-terminal residue" evidence="2">
    <location>
        <position position="54"/>
    </location>
</feature>
<keyword evidence="3" id="KW-1185">Reference proteome</keyword>
<name>A0A2T6ZYV4_TUBBO</name>
<dbReference type="EMBL" id="NESQ01000060">
    <property type="protein sequence ID" value="PUU80640.1"/>
    <property type="molecule type" value="Genomic_DNA"/>
</dbReference>
<protein>
    <submittedName>
        <fullName evidence="2">Uncharacterized protein</fullName>
    </submittedName>
</protein>